<evidence type="ECO:0000256" key="1">
    <source>
        <dbReference type="ARBA" id="ARBA00023002"/>
    </source>
</evidence>
<name>A0A139GV02_9PEZI</name>
<sequence>MGSMGEDTYGVVRFTVPDTSVSFQDRALFTLPGNKSIHDTSVKLHDFSDPKTRALNGVLSGPAGIDNQGFTYIKHKSSLDYDSFLTGSNVEDIYVPELESLVKEVTGCRKVVVYDVAFRRRLAKEQGIQKVDMKGGEIDRFVGCLPRDRVLDISLDGLFATLTSCRRDITEAAKPVLKAAENGSTIPRYGALSVWRPIKTVQRDPIVVCDSRTNDRNELAPVDFRALSEVKESAEYSMQALMGLPPKYPEKQKWYWIPHQTPEDVLFIKFSDSAAGTISGYGTPIAPGCLHTSAIVPGTEDLEVRESVEARVYAFW</sequence>
<proteinExistence type="inferred from homology"/>
<dbReference type="AlphaFoldDB" id="A0A139GV02"/>
<dbReference type="Proteomes" id="UP000070133">
    <property type="component" value="Unassembled WGS sequence"/>
</dbReference>
<gene>
    <name evidence="3" type="ORF">AC578_3105</name>
</gene>
<dbReference type="GO" id="GO:0016491">
    <property type="term" value="F:oxidoreductase activity"/>
    <property type="evidence" value="ECO:0007669"/>
    <property type="project" value="UniProtKB-KW"/>
</dbReference>
<keyword evidence="1" id="KW-0560">Oxidoreductase</keyword>
<keyword evidence="4" id="KW-1185">Reference proteome</keyword>
<evidence type="ECO:0000313" key="4">
    <source>
        <dbReference type="Proteomes" id="UP000070133"/>
    </source>
</evidence>
<protein>
    <submittedName>
        <fullName evidence="3">Uncharacterized protein</fullName>
    </submittedName>
</protein>
<comment type="similarity">
    <text evidence="2">Belongs to the asaB hydroxylase/desaturase family.</text>
</comment>
<reference evidence="3 4" key="1">
    <citation type="submission" date="2015-07" db="EMBL/GenBank/DDBJ databases">
        <title>Comparative genomics of the Sigatoka disease complex on banana suggests a link between parallel evolutionary changes in Pseudocercospora fijiensis and Pseudocercospora eumusae and increased virulence on the banana host.</title>
        <authorList>
            <person name="Chang T.-C."/>
            <person name="Salvucci A."/>
            <person name="Crous P.W."/>
            <person name="Stergiopoulos I."/>
        </authorList>
    </citation>
    <scope>NUCLEOTIDE SEQUENCE [LARGE SCALE GENOMIC DNA]</scope>
    <source>
        <strain evidence="3 4">CBS 114824</strain>
    </source>
</reference>
<evidence type="ECO:0000313" key="3">
    <source>
        <dbReference type="EMBL" id="KXS94001.1"/>
    </source>
</evidence>
<dbReference type="PANTHER" id="PTHR34598">
    <property type="entry name" value="BLL6449 PROTEIN"/>
    <property type="match status" value="1"/>
</dbReference>
<accession>A0A139GV02</accession>
<dbReference type="EMBL" id="LFZN01000347">
    <property type="protein sequence ID" value="KXS94001.1"/>
    <property type="molecule type" value="Genomic_DNA"/>
</dbReference>
<evidence type="ECO:0000256" key="2">
    <source>
        <dbReference type="ARBA" id="ARBA00023604"/>
    </source>
</evidence>
<dbReference type="NCBIfam" id="NF041278">
    <property type="entry name" value="CmcJ_NvfI_EfuI"/>
    <property type="match status" value="1"/>
</dbReference>
<organism evidence="3 4">
    <name type="scientific">Pseudocercospora eumusae</name>
    <dbReference type="NCBI Taxonomy" id="321146"/>
    <lineage>
        <taxon>Eukaryota</taxon>
        <taxon>Fungi</taxon>
        <taxon>Dikarya</taxon>
        <taxon>Ascomycota</taxon>
        <taxon>Pezizomycotina</taxon>
        <taxon>Dothideomycetes</taxon>
        <taxon>Dothideomycetidae</taxon>
        <taxon>Mycosphaerellales</taxon>
        <taxon>Mycosphaerellaceae</taxon>
        <taxon>Pseudocercospora</taxon>
    </lineage>
</organism>
<dbReference type="PANTHER" id="PTHR34598:SF3">
    <property type="entry name" value="OXIDOREDUCTASE AN1597"/>
    <property type="match status" value="1"/>
</dbReference>
<comment type="caution">
    <text evidence="3">The sequence shown here is derived from an EMBL/GenBank/DDBJ whole genome shotgun (WGS) entry which is preliminary data.</text>
</comment>
<dbReference type="InterPro" id="IPR044053">
    <property type="entry name" value="AsaB-like"/>
</dbReference>
<dbReference type="OrthoDB" id="412788at2759"/>